<accession>A0ACC7LK40</accession>
<comment type="caution">
    <text evidence="1">The sequence shown here is derived from an EMBL/GenBank/DDBJ whole genome shotgun (WGS) entry which is preliminary data.</text>
</comment>
<evidence type="ECO:0000313" key="2">
    <source>
        <dbReference type="Proteomes" id="UP001595191"/>
    </source>
</evidence>
<protein>
    <submittedName>
        <fullName evidence="1">O-antigen ligase family protein</fullName>
    </submittedName>
</protein>
<proteinExistence type="predicted"/>
<reference evidence="1" key="1">
    <citation type="submission" date="2024-09" db="EMBL/GenBank/DDBJ databases">
        <authorList>
            <person name="Liu J."/>
        </authorList>
    </citation>
    <scope>NUCLEOTIDE SEQUENCE</scope>
    <source>
        <strain evidence="1">NBU2967</strain>
    </source>
</reference>
<dbReference type="EMBL" id="JBHFPV010000002">
    <property type="protein sequence ID" value="MFH6603639.1"/>
    <property type="molecule type" value="Genomic_DNA"/>
</dbReference>
<dbReference type="Proteomes" id="UP001595191">
    <property type="component" value="Unassembled WGS sequence"/>
</dbReference>
<gene>
    <name evidence="1" type="ORF">ACEZ3G_09140</name>
</gene>
<keyword evidence="1" id="KW-0436">Ligase</keyword>
<sequence>MTSFDEYFNWPDVNIAHFYIYFVLTAILAFYMTYKSGSKYKFELFFIAFYLLTGNLNELLTIRIPGFSLFEIWPERFLFFLLSFFIIRKTVLSRKKLLFTLDKKVAWFEIALFGYVIMLVASQIVNIDNIGLVEAIKVMLETLAFLAIMIGLKLFMDKPSYNLVGQVLIVGAVISSLVSFAQLVIDPYFLRIGDDRAAFGTLLRSNGIFNTEYFNSYYLIIAIAWTFTTIKKKWLKTFLILIFSLGVLTTFHRMSWLILALVSIIYLVYINRVAYEKILVIGLSALALLLSLSIFYYQDIMNSSLVKERLNEPITGRKAYYSLVLDNIDKKPLFGYGNFDNEVYYAGMLQITSSRQRASGETGGLHSGYFSTLFLYGVPAFVFFSLFALLSVMYYASYYRENIYFAIPLLVSVIYLIGNLTNTFLFLSYLSVLFAVHIGIGMGINGIDKGELKKAG</sequence>
<evidence type="ECO:0000313" key="1">
    <source>
        <dbReference type="EMBL" id="MFH6603639.1"/>
    </source>
</evidence>
<keyword evidence="2" id="KW-1185">Reference proteome</keyword>
<name>A0ACC7LK40_9FLAO</name>
<organism evidence="1 2">
    <name type="scientific">Meishania litoralis</name>
    <dbReference type="NCBI Taxonomy" id="3434685"/>
    <lineage>
        <taxon>Bacteria</taxon>
        <taxon>Pseudomonadati</taxon>
        <taxon>Bacteroidota</taxon>
        <taxon>Flavobacteriia</taxon>
        <taxon>Flavobacteriales</taxon>
        <taxon>Flavobacteriaceae</taxon>
        <taxon>Meishania</taxon>
    </lineage>
</organism>